<dbReference type="Proteomes" id="UP000036850">
    <property type="component" value="Unassembled WGS sequence"/>
</dbReference>
<comment type="caution">
    <text evidence="2">The sequence shown here is derived from an EMBL/GenBank/DDBJ whole genome shotgun (WGS) entry which is preliminary data.</text>
</comment>
<dbReference type="PROSITE" id="PS51257">
    <property type="entry name" value="PROKAR_LIPOPROTEIN"/>
    <property type="match status" value="1"/>
</dbReference>
<dbReference type="PATRIC" id="fig|43658.6.peg.1097"/>
<name>A0A0L0EVC8_9GAMM</name>
<feature type="chain" id="PRO_5005538405" description="Lipocalin-like domain-containing protein" evidence="1">
    <location>
        <begin position="22"/>
        <end position="132"/>
    </location>
</feature>
<protein>
    <recommendedName>
        <fullName evidence="4">Lipocalin-like domain-containing protein</fullName>
    </recommendedName>
</protein>
<evidence type="ECO:0000313" key="3">
    <source>
        <dbReference type="Proteomes" id="UP000036850"/>
    </source>
</evidence>
<dbReference type="AlphaFoldDB" id="A0A0L0EVC8"/>
<evidence type="ECO:0008006" key="4">
    <source>
        <dbReference type="Google" id="ProtNLM"/>
    </source>
</evidence>
<gene>
    <name evidence="2" type="ORF">AC626_05235</name>
</gene>
<reference evidence="3" key="1">
    <citation type="submission" date="2015-07" db="EMBL/GenBank/DDBJ databases">
        <title>Draft genome sequence of a Pseudoalteromonas rubra strain, OCN096, isolated from Kaneohe Bay, Oahu, Hawaii.</title>
        <authorList>
            <person name="Beurmann S."/>
            <person name="Ushijima B."/>
            <person name="Belcaid M."/>
            <person name="Callahan S.M."/>
            <person name="Aeby G.S."/>
        </authorList>
    </citation>
    <scope>NUCLEOTIDE SEQUENCE [LARGE SCALE GENOMIC DNA]</scope>
    <source>
        <strain evidence="3">OCN096</strain>
    </source>
</reference>
<organism evidence="2 3">
    <name type="scientific">Pseudoalteromonas rubra</name>
    <dbReference type="NCBI Taxonomy" id="43658"/>
    <lineage>
        <taxon>Bacteria</taxon>
        <taxon>Pseudomonadati</taxon>
        <taxon>Pseudomonadota</taxon>
        <taxon>Gammaproteobacteria</taxon>
        <taxon>Alteromonadales</taxon>
        <taxon>Pseudoalteromonadaceae</taxon>
        <taxon>Pseudoalteromonas</taxon>
    </lineage>
</organism>
<sequence>MRVRFILPVTFLLSGCHIASANVPNLNKLQGEWITVDAGPSHKTTQVCEFFENTQRTCIIEEASFSAKFGEAHINKVTGTWRLDGETLTVTETLNFSSVAHQFQFKVKSITANQFVLVSEHGDTTTWHRANH</sequence>
<evidence type="ECO:0000313" key="2">
    <source>
        <dbReference type="EMBL" id="KNC68369.1"/>
    </source>
</evidence>
<keyword evidence="1" id="KW-0732">Signal</keyword>
<dbReference type="EMBL" id="LFZX01000025">
    <property type="protein sequence ID" value="KNC68369.1"/>
    <property type="molecule type" value="Genomic_DNA"/>
</dbReference>
<proteinExistence type="predicted"/>
<evidence type="ECO:0000256" key="1">
    <source>
        <dbReference type="SAM" id="SignalP"/>
    </source>
</evidence>
<feature type="signal peptide" evidence="1">
    <location>
        <begin position="1"/>
        <end position="21"/>
    </location>
</feature>
<accession>A0A0L0EVC8</accession>